<evidence type="ECO:0000313" key="10">
    <source>
        <dbReference type="EMBL" id="CEM38434.1"/>
    </source>
</evidence>
<keyword evidence="2" id="KW-1003">Cell membrane</keyword>
<evidence type="ECO:0000256" key="8">
    <source>
        <dbReference type="SAM" id="SignalP"/>
    </source>
</evidence>
<evidence type="ECO:0000256" key="2">
    <source>
        <dbReference type="ARBA" id="ARBA00022475"/>
    </source>
</evidence>
<dbReference type="PhylomeDB" id="A0A0G4H494"/>
<proteinExistence type="predicted"/>
<dbReference type="AlphaFoldDB" id="A0A0G4H494"/>
<feature type="transmembrane region" description="Helical" evidence="7">
    <location>
        <begin position="244"/>
        <end position="266"/>
    </location>
</feature>
<feature type="signal peptide" evidence="8">
    <location>
        <begin position="1"/>
        <end position="18"/>
    </location>
</feature>
<reference evidence="10" key="1">
    <citation type="submission" date="2014-11" db="EMBL/GenBank/DDBJ databases">
        <authorList>
            <person name="Otto D Thomas"/>
            <person name="Naeem Raeece"/>
        </authorList>
    </citation>
    <scope>NUCLEOTIDE SEQUENCE</scope>
</reference>
<dbReference type="SUPFAM" id="SSF103481">
    <property type="entry name" value="Multidrug resistance efflux transporter EmrE"/>
    <property type="match status" value="2"/>
</dbReference>
<feature type="transmembrane region" description="Helical" evidence="7">
    <location>
        <begin position="363"/>
        <end position="387"/>
    </location>
</feature>
<feature type="domain" description="EamA" evidence="9">
    <location>
        <begin position="280"/>
        <end position="441"/>
    </location>
</feature>
<evidence type="ECO:0000259" key="9">
    <source>
        <dbReference type="Pfam" id="PF00892"/>
    </source>
</evidence>
<dbReference type="EMBL" id="CDMZ01001853">
    <property type="protein sequence ID" value="CEM38434.1"/>
    <property type="molecule type" value="Genomic_DNA"/>
</dbReference>
<dbReference type="VEuPathDB" id="CryptoDB:Cvel_5667"/>
<keyword evidence="4 7" id="KW-1133">Transmembrane helix</keyword>
<sequence length="459" mass="48828">MLPSSLSGFLFCFACVTGAGTSPSPVFFTEFPRPFRSLHRDGKRDGRGKREGLRPFTLQRASGGEENRGPEADKRETVSLFTPLLDSETKELTSLGSALLLSSVSLLWGTYTPIIKLLYNLPHPPPPMAVNFSAYLASIFLLLAARNLGSNGGADIETLQETSSDFHSSAKGREDEVEDSDESSVSLLPAGAELGLWLYLGSISQLFGLQNTPASRAAFEVQTTTVLVPLLASVTGGERVRGSLWVSVALAFAGVVTLAGGSVSLFPSEGQSLSLQNLFKGDLLVILSALFYSSHVVRLGRVAPFLPALPLATTKIGVQLVIAGLVVAWTAYSEGESGGSLPLTLFLQDFVNSFGDSVGGNSFLNSVFFVFLIVSVYNGGVSGYAAWAQSAGQKKVSPTAANLLYSLQPVWASLFAALLLKEQIETRTLTGGACIIAACLLAQTGQTEKETEKKKERKR</sequence>
<keyword evidence="8" id="KW-0732">Signal</keyword>
<evidence type="ECO:0000256" key="6">
    <source>
        <dbReference type="SAM" id="MobiDB-lite"/>
    </source>
</evidence>
<dbReference type="GO" id="GO:0005886">
    <property type="term" value="C:plasma membrane"/>
    <property type="evidence" value="ECO:0007669"/>
    <property type="project" value="UniProtKB-SubCell"/>
</dbReference>
<evidence type="ECO:0000256" key="3">
    <source>
        <dbReference type="ARBA" id="ARBA00022692"/>
    </source>
</evidence>
<dbReference type="InterPro" id="IPR000620">
    <property type="entry name" value="EamA_dom"/>
</dbReference>
<evidence type="ECO:0000256" key="5">
    <source>
        <dbReference type="ARBA" id="ARBA00023136"/>
    </source>
</evidence>
<dbReference type="PANTHER" id="PTHR42920:SF23">
    <property type="entry name" value="EAMA DOMAIN-CONTAINING PROTEIN"/>
    <property type="match status" value="1"/>
</dbReference>
<dbReference type="PANTHER" id="PTHR42920">
    <property type="entry name" value="OS03G0707200 PROTEIN-RELATED"/>
    <property type="match status" value="1"/>
</dbReference>
<keyword evidence="3 7" id="KW-0812">Transmembrane</keyword>
<evidence type="ECO:0000256" key="7">
    <source>
        <dbReference type="SAM" id="Phobius"/>
    </source>
</evidence>
<keyword evidence="5 7" id="KW-0472">Membrane</keyword>
<organism evidence="10">
    <name type="scientific">Chromera velia CCMP2878</name>
    <dbReference type="NCBI Taxonomy" id="1169474"/>
    <lineage>
        <taxon>Eukaryota</taxon>
        <taxon>Sar</taxon>
        <taxon>Alveolata</taxon>
        <taxon>Colpodellida</taxon>
        <taxon>Chromeraceae</taxon>
        <taxon>Chromera</taxon>
    </lineage>
</organism>
<protein>
    <recommendedName>
        <fullName evidence="9">EamA domain-containing protein</fullName>
    </recommendedName>
</protein>
<accession>A0A0G4H494</accession>
<gene>
    <name evidence="10" type="ORF">Cvel_5667</name>
</gene>
<feature type="chain" id="PRO_5005190899" description="EamA domain-containing protein" evidence="8">
    <location>
        <begin position="19"/>
        <end position="459"/>
    </location>
</feature>
<dbReference type="InterPro" id="IPR037185">
    <property type="entry name" value="EmrE-like"/>
</dbReference>
<feature type="transmembrane region" description="Helical" evidence="7">
    <location>
        <begin position="128"/>
        <end position="145"/>
    </location>
</feature>
<evidence type="ECO:0000256" key="4">
    <source>
        <dbReference type="ARBA" id="ARBA00022989"/>
    </source>
</evidence>
<dbReference type="InterPro" id="IPR051258">
    <property type="entry name" value="Diverse_Substrate_Transporter"/>
</dbReference>
<evidence type="ECO:0000256" key="1">
    <source>
        <dbReference type="ARBA" id="ARBA00004651"/>
    </source>
</evidence>
<name>A0A0G4H494_9ALVE</name>
<feature type="region of interest" description="Disordered" evidence="6">
    <location>
        <begin position="159"/>
        <end position="183"/>
    </location>
</feature>
<feature type="compositionally biased region" description="Basic and acidic residues" evidence="6">
    <location>
        <begin position="63"/>
        <end position="73"/>
    </location>
</feature>
<feature type="compositionally biased region" description="Basic and acidic residues" evidence="6">
    <location>
        <begin position="39"/>
        <end position="53"/>
    </location>
</feature>
<feature type="transmembrane region" description="Helical" evidence="7">
    <location>
        <begin position="309"/>
        <end position="332"/>
    </location>
</feature>
<comment type="subcellular location">
    <subcellularLocation>
        <location evidence="1">Cell membrane</location>
        <topology evidence="1">Multi-pass membrane protein</topology>
    </subcellularLocation>
</comment>
<feature type="transmembrane region" description="Helical" evidence="7">
    <location>
        <begin position="278"/>
        <end position="297"/>
    </location>
</feature>
<dbReference type="Pfam" id="PF00892">
    <property type="entry name" value="EamA"/>
    <property type="match status" value="1"/>
</dbReference>
<feature type="region of interest" description="Disordered" evidence="6">
    <location>
        <begin position="39"/>
        <end position="73"/>
    </location>
</feature>